<dbReference type="PANTHER" id="PTHR43250:SF2">
    <property type="entry name" value="EXODEOXYRIBONUCLEASE III"/>
    <property type="match status" value="1"/>
</dbReference>
<gene>
    <name evidence="3" type="ORF">ACAOBT_LOCUS11798</name>
</gene>
<evidence type="ECO:0000313" key="4">
    <source>
        <dbReference type="Proteomes" id="UP001152888"/>
    </source>
</evidence>
<name>A0A9P0P8X4_ACAOB</name>
<reference evidence="3" key="1">
    <citation type="submission" date="2022-03" db="EMBL/GenBank/DDBJ databases">
        <authorList>
            <person name="Sayadi A."/>
        </authorList>
    </citation>
    <scope>NUCLEOTIDE SEQUENCE</scope>
</reference>
<feature type="region of interest" description="Disordered" evidence="1">
    <location>
        <begin position="1"/>
        <end position="35"/>
    </location>
</feature>
<keyword evidence="4" id="KW-1185">Reference proteome</keyword>
<dbReference type="Proteomes" id="UP001152888">
    <property type="component" value="Unassembled WGS sequence"/>
</dbReference>
<dbReference type="EMBL" id="CAKOFQ010006840">
    <property type="protein sequence ID" value="CAH1975795.1"/>
    <property type="molecule type" value="Genomic_DNA"/>
</dbReference>
<feature type="domain" description="Endonuclease/exonuclease/phosphatase" evidence="2">
    <location>
        <begin position="45"/>
        <end position="182"/>
    </location>
</feature>
<dbReference type="GO" id="GO:0006281">
    <property type="term" value="P:DNA repair"/>
    <property type="evidence" value="ECO:0007669"/>
    <property type="project" value="InterPro"/>
</dbReference>
<dbReference type="InterPro" id="IPR005135">
    <property type="entry name" value="Endo/exonuclease/phosphatase"/>
</dbReference>
<dbReference type="GO" id="GO:0008311">
    <property type="term" value="F:double-stranded DNA 3'-5' DNA exonuclease activity"/>
    <property type="evidence" value="ECO:0007669"/>
    <property type="project" value="InterPro"/>
</dbReference>
<dbReference type="PANTHER" id="PTHR43250">
    <property type="entry name" value="EXODEOXYRIBONUCLEASE III"/>
    <property type="match status" value="1"/>
</dbReference>
<dbReference type="AlphaFoldDB" id="A0A9P0P8X4"/>
<organism evidence="3 4">
    <name type="scientific">Acanthoscelides obtectus</name>
    <name type="common">Bean weevil</name>
    <name type="synonym">Bruchus obtectus</name>
    <dbReference type="NCBI Taxonomy" id="200917"/>
    <lineage>
        <taxon>Eukaryota</taxon>
        <taxon>Metazoa</taxon>
        <taxon>Ecdysozoa</taxon>
        <taxon>Arthropoda</taxon>
        <taxon>Hexapoda</taxon>
        <taxon>Insecta</taxon>
        <taxon>Pterygota</taxon>
        <taxon>Neoptera</taxon>
        <taxon>Endopterygota</taxon>
        <taxon>Coleoptera</taxon>
        <taxon>Polyphaga</taxon>
        <taxon>Cucujiformia</taxon>
        <taxon>Chrysomeloidea</taxon>
        <taxon>Chrysomelidae</taxon>
        <taxon>Bruchinae</taxon>
        <taxon>Bruchini</taxon>
        <taxon>Acanthoscelides</taxon>
    </lineage>
</organism>
<accession>A0A9P0P8X4</accession>
<comment type="caution">
    <text evidence="3">The sequence shown here is derived from an EMBL/GenBank/DDBJ whole genome shotgun (WGS) entry which is preliminary data.</text>
</comment>
<evidence type="ECO:0000313" key="3">
    <source>
        <dbReference type="EMBL" id="CAH1975795.1"/>
    </source>
</evidence>
<feature type="compositionally biased region" description="Basic residues" evidence="1">
    <location>
        <begin position="1"/>
        <end position="15"/>
    </location>
</feature>
<protein>
    <recommendedName>
        <fullName evidence="2">Endonuclease/exonuclease/phosphatase domain-containing protein</fullName>
    </recommendedName>
</protein>
<dbReference type="SUPFAM" id="SSF56219">
    <property type="entry name" value="DNase I-like"/>
    <property type="match status" value="1"/>
</dbReference>
<proteinExistence type="predicted"/>
<evidence type="ECO:0000256" key="1">
    <source>
        <dbReference type="SAM" id="MobiDB-lite"/>
    </source>
</evidence>
<dbReference type="Pfam" id="PF03372">
    <property type="entry name" value="Exo_endo_phos"/>
    <property type="match status" value="1"/>
</dbReference>
<dbReference type="InterPro" id="IPR036691">
    <property type="entry name" value="Endo/exonu/phosph_ase_sf"/>
</dbReference>
<evidence type="ECO:0000259" key="2">
    <source>
        <dbReference type="Pfam" id="PF03372"/>
    </source>
</evidence>
<sequence length="210" mass="23833">MRRVGSPPCRKKSIAKKPIQQPRNSDGLHGKRQKQRKRLTNIGCWNIQGLNTKDDQVFRELHTYDIDIAVLSETKKKGQGNSYKDEYICFWSGVEKSKRAKAGVAIAIKKVMEKFIMDWNPVDERIITVDMKIKGREIKIFGIYAPTDDSDTNTKDKFFDKLSEELDKTKNRQEIVLIGDLNGRVGKALDSKIIGQHGEEVVPADGISSL</sequence>
<dbReference type="InterPro" id="IPR037493">
    <property type="entry name" value="ExoIII-like"/>
</dbReference>
<dbReference type="Gene3D" id="3.60.10.10">
    <property type="entry name" value="Endonuclease/exonuclease/phosphatase"/>
    <property type="match status" value="1"/>
</dbReference>
<dbReference type="OrthoDB" id="410542at2759"/>